<dbReference type="SUPFAM" id="SSF50156">
    <property type="entry name" value="PDZ domain-like"/>
    <property type="match status" value="1"/>
</dbReference>
<comment type="caution">
    <text evidence="3">The sequence shown here is derived from an EMBL/GenBank/DDBJ whole genome shotgun (WGS) entry which is preliminary data.</text>
</comment>
<accession>A0AAW2H8M7</accession>
<organism evidence="3">
    <name type="scientific">Menopon gallinae</name>
    <name type="common">poultry shaft louse</name>
    <dbReference type="NCBI Taxonomy" id="328185"/>
    <lineage>
        <taxon>Eukaryota</taxon>
        <taxon>Metazoa</taxon>
        <taxon>Ecdysozoa</taxon>
        <taxon>Arthropoda</taxon>
        <taxon>Hexapoda</taxon>
        <taxon>Insecta</taxon>
        <taxon>Pterygota</taxon>
        <taxon>Neoptera</taxon>
        <taxon>Paraneoptera</taxon>
        <taxon>Psocodea</taxon>
        <taxon>Troctomorpha</taxon>
        <taxon>Phthiraptera</taxon>
        <taxon>Amblycera</taxon>
        <taxon>Menoponidae</taxon>
        <taxon>Menopon</taxon>
    </lineage>
</organism>
<evidence type="ECO:0000256" key="2">
    <source>
        <dbReference type="SAM" id="MobiDB-lite"/>
    </source>
</evidence>
<protein>
    <recommendedName>
        <fullName evidence="4">PDZ domain-containing protein</fullName>
    </recommendedName>
</protein>
<evidence type="ECO:0000256" key="1">
    <source>
        <dbReference type="SAM" id="Coils"/>
    </source>
</evidence>
<dbReference type="AlphaFoldDB" id="A0AAW2H8M7"/>
<feature type="region of interest" description="Disordered" evidence="2">
    <location>
        <begin position="186"/>
        <end position="217"/>
    </location>
</feature>
<feature type="region of interest" description="Disordered" evidence="2">
    <location>
        <begin position="375"/>
        <end position="396"/>
    </location>
</feature>
<dbReference type="EMBL" id="JARGDH010000006">
    <property type="protein sequence ID" value="KAL0266105.1"/>
    <property type="molecule type" value="Genomic_DNA"/>
</dbReference>
<evidence type="ECO:0008006" key="4">
    <source>
        <dbReference type="Google" id="ProtNLM"/>
    </source>
</evidence>
<gene>
    <name evidence="3" type="ORF">PYX00_011821</name>
</gene>
<feature type="region of interest" description="Disordered" evidence="2">
    <location>
        <begin position="231"/>
        <end position="256"/>
    </location>
</feature>
<feature type="region of interest" description="Disordered" evidence="2">
    <location>
        <begin position="281"/>
        <end position="316"/>
    </location>
</feature>
<proteinExistence type="predicted"/>
<feature type="coiled-coil region" evidence="1">
    <location>
        <begin position="631"/>
        <end position="658"/>
    </location>
</feature>
<sequence length="703" mass="77689">MGAIQSSVRKCLVVLRVNDSSKCFPHLSPFVHAITKYNSTPIHSEDDIKKMATLKHLDLEVLDLRNAATKSLSVSTPLGIGVKFCVPRLLELKVLEVERGSSAEGKIAEGDFVVGIENFYFETNDEFFYAIYRNRGSRLNFIVYRDGQVRRVPITLSTHEPFLGAVLGEGILMAADKSGDVVNIGTHSVCRPDGDEASSADASGVQSSAEQAMDSMPQNVKDTVVAAAVDGSSAEHGQCENSQARRTEEQGQCGENRGVQLDKALSKAAHMESDGMECNAKGEALHSGTSSAQDNDDTLGNAATGEPGDSLRVGASRDFRPDAESIELSSVSITQQSAAVFREDNASQAGREVGVHAQAETSVSAQEHCPQTAPAYHAQHSALDSPELKPEGEADTCPVVGEYSSEDKIKLLEALTGAKDENVQEPEYDMWPAQQMKTSLHEQCGLLLLCIKALTKLLKRIYVHAKPAEVAAGVVGYDYGYTSNPAADNYYAPGYYAPPAFTENIQQQAIPLQKPAGIAETPPKSVEYVPITAPKIKSTTIKVNEKRESPLDKLIKDHPEIGNKLKKIFEYNGIMPPWNPLKDLSSLEQQRLPDSCMLYMKMKDVLKVFESLKEMIADELLKVETYVKRAKAYLREKREKLERNLDRMKRYMKKIKKSKSDSVRAEYARKFREVQADTRKTMEEYQSLKKWMVGTLNNFKTLF</sequence>
<dbReference type="InterPro" id="IPR036034">
    <property type="entry name" value="PDZ_sf"/>
</dbReference>
<dbReference type="Gene3D" id="2.30.42.10">
    <property type="match status" value="1"/>
</dbReference>
<name>A0AAW2H8M7_9NEOP</name>
<reference evidence="3" key="1">
    <citation type="journal article" date="2024" name="Gigascience">
        <title>Chromosome-level genome of the poultry shaft louse Menopon gallinae provides insight into the host-switching and adaptive evolution of parasitic lice.</title>
        <authorList>
            <person name="Xu Y."/>
            <person name="Ma L."/>
            <person name="Liu S."/>
            <person name="Liang Y."/>
            <person name="Liu Q."/>
            <person name="He Z."/>
            <person name="Tian L."/>
            <person name="Duan Y."/>
            <person name="Cai W."/>
            <person name="Li H."/>
            <person name="Song F."/>
        </authorList>
    </citation>
    <scope>NUCLEOTIDE SEQUENCE</scope>
    <source>
        <strain evidence="3">Cailab_2023a</strain>
    </source>
</reference>
<evidence type="ECO:0000313" key="3">
    <source>
        <dbReference type="EMBL" id="KAL0266105.1"/>
    </source>
</evidence>
<keyword evidence="1" id="KW-0175">Coiled coil</keyword>
<feature type="compositionally biased region" description="Polar residues" evidence="2">
    <location>
        <begin position="200"/>
        <end position="217"/>
    </location>
</feature>